<dbReference type="RefSeq" id="WP_100161420.1">
    <property type="nucleotide sequence ID" value="NZ_PGTB01000007.1"/>
</dbReference>
<dbReference type="InterPro" id="IPR045864">
    <property type="entry name" value="aa-tRNA-synth_II/BPL/LPL"/>
</dbReference>
<dbReference type="Pfam" id="PF21948">
    <property type="entry name" value="LplA-B_cat"/>
    <property type="match status" value="1"/>
</dbReference>
<gene>
    <name evidence="2" type="ORF">CVM52_04565</name>
</gene>
<evidence type="ECO:0000313" key="2">
    <source>
        <dbReference type="EMBL" id="PJE37903.1"/>
    </source>
</evidence>
<keyword evidence="3" id="KW-1185">Reference proteome</keyword>
<dbReference type="PROSITE" id="PS51733">
    <property type="entry name" value="BPL_LPL_CATALYTIC"/>
    <property type="match status" value="1"/>
</dbReference>
<accession>A0A2M8J561</accession>
<dbReference type="EMBL" id="PGTB01000007">
    <property type="protein sequence ID" value="PJE37903.1"/>
    <property type="molecule type" value="Genomic_DNA"/>
</dbReference>
<dbReference type="AlphaFoldDB" id="A0A2M8J561"/>
<organism evidence="2 3">
    <name type="scientific">Pseudooceanicola lipolyticus</name>
    <dbReference type="NCBI Taxonomy" id="2029104"/>
    <lineage>
        <taxon>Bacteria</taxon>
        <taxon>Pseudomonadati</taxon>
        <taxon>Pseudomonadota</taxon>
        <taxon>Alphaproteobacteria</taxon>
        <taxon>Rhodobacterales</taxon>
        <taxon>Paracoccaceae</taxon>
        <taxon>Pseudooceanicola</taxon>
    </lineage>
</organism>
<proteinExistence type="predicted"/>
<comment type="caution">
    <text evidence="2">The sequence shown here is derived from an EMBL/GenBank/DDBJ whole genome shotgun (WGS) entry which is preliminary data.</text>
</comment>
<reference evidence="2 3" key="1">
    <citation type="journal article" date="2018" name="Int. J. Syst. Evol. Microbiol.">
        <title>Pseudooceanicola lipolyticus sp. nov., a marine alphaproteobacterium, reclassification of Oceanicola flagellatus as Pseudooceanicola flagellatus comb. nov. and emended description of the genus Pseudooceanicola.</title>
        <authorList>
            <person name="Huang M.-M."/>
            <person name="Guo L.-L."/>
            <person name="Wu Y.-H."/>
            <person name="Lai Q.-L."/>
            <person name="Shao Z.-Z."/>
            <person name="Wang C.-S."/>
            <person name="Wu M."/>
            <person name="Xu X.-W."/>
        </authorList>
    </citation>
    <scope>NUCLEOTIDE SEQUENCE [LARGE SCALE GENOMIC DNA]</scope>
    <source>
        <strain evidence="2 3">157</strain>
    </source>
</reference>
<dbReference type="SUPFAM" id="SSF55681">
    <property type="entry name" value="Class II aaRS and biotin synthetases"/>
    <property type="match status" value="1"/>
</dbReference>
<dbReference type="InterPro" id="IPR004143">
    <property type="entry name" value="BPL_LPL_catalytic"/>
</dbReference>
<dbReference type="Proteomes" id="UP000231553">
    <property type="component" value="Unassembled WGS sequence"/>
</dbReference>
<evidence type="ECO:0000259" key="1">
    <source>
        <dbReference type="PROSITE" id="PS51733"/>
    </source>
</evidence>
<protein>
    <recommendedName>
        <fullName evidence="1">BPL/LPL catalytic domain-containing protein</fullName>
    </recommendedName>
</protein>
<dbReference type="OrthoDB" id="7364083at2"/>
<name>A0A2M8J561_9RHOB</name>
<sequence length="232" mass="23988">MSTALRVVPTVAEGLALEAEAFDGTGPPVRLWMAQARALVCPAAFRRKRGFDAAARTTAARNWPLHLRPTGGGAVPQGPGVLNLALAFTAGPEFGIEAGYHLVTDVIRHALGPFGRSLATGATPDSFCDGAWNLSVAGRKLVGTAQRIRPASGGRRRVLVHALILLEGDLSAGVEAVNGLHADLGLPRVTDQAHTTLAHVFGPEAAEPAQLARHLAAHAAQALAPPPAIFAA</sequence>
<evidence type="ECO:0000313" key="3">
    <source>
        <dbReference type="Proteomes" id="UP000231553"/>
    </source>
</evidence>
<dbReference type="Gene3D" id="3.30.930.10">
    <property type="entry name" value="Bira Bifunctional Protein, Domain 2"/>
    <property type="match status" value="1"/>
</dbReference>
<feature type="domain" description="BPL/LPL catalytic" evidence="1">
    <location>
        <begin position="23"/>
        <end position="227"/>
    </location>
</feature>